<dbReference type="RefSeq" id="WP_063021857.1">
    <property type="nucleotide sequence ID" value="NZ_JBEYBM010000022.1"/>
</dbReference>
<protein>
    <recommendedName>
        <fullName evidence="3">DUF8020 domain-containing protein</fullName>
    </recommendedName>
</protein>
<accession>A0ABV2X6Z5</accession>
<reference evidence="4 5" key="1">
    <citation type="submission" date="2024-06" db="EMBL/GenBank/DDBJ databases">
        <title>The Natural Products Discovery Center: Release of the First 8490 Sequenced Strains for Exploring Actinobacteria Biosynthetic Diversity.</title>
        <authorList>
            <person name="Kalkreuter E."/>
            <person name="Kautsar S.A."/>
            <person name="Yang D."/>
            <person name="Bader C.D."/>
            <person name="Teijaro C.N."/>
            <person name="Fluegel L."/>
            <person name="Davis C.M."/>
            <person name="Simpson J.R."/>
            <person name="Lauterbach L."/>
            <person name="Steele A.D."/>
            <person name="Gui C."/>
            <person name="Meng S."/>
            <person name="Li G."/>
            <person name="Viehrig K."/>
            <person name="Ye F."/>
            <person name="Su P."/>
            <person name="Kiefer A.F."/>
            <person name="Nichols A."/>
            <person name="Cepeda A.J."/>
            <person name="Yan W."/>
            <person name="Fan B."/>
            <person name="Jiang Y."/>
            <person name="Adhikari A."/>
            <person name="Zheng C.-J."/>
            <person name="Schuster L."/>
            <person name="Cowan T.M."/>
            <person name="Smanski M.J."/>
            <person name="Chevrette M.G."/>
            <person name="De Carvalho L.P.S."/>
            <person name="Shen B."/>
        </authorList>
    </citation>
    <scope>NUCLEOTIDE SEQUENCE [LARGE SCALE GENOMIC DNA]</scope>
    <source>
        <strain evidence="4 5">NPDC019434</strain>
    </source>
</reference>
<sequence>MHRITTTLVATAVAVLAGTATASADTPEAVSYHSSLAGTSVVTTLENGTFATTTAGADVRDSNGRVLETLPTSAVLDGQRILLGQWISPDGRTLTLTPDLSGLDRAALRPIASPRENQLALNDVINAVNIGSSLGSLVGTAIGAVAGIGIGFVLSGASCVALSLGCVVAVLPIMALTAGVGGIAGAVLGGGPAAVGAAFEYFSVLNAPEGGSKYADTPR</sequence>
<dbReference type="Pfam" id="PF26059">
    <property type="entry name" value="DUF8020"/>
    <property type="match status" value="1"/>
</dbReference>
<name>A0ABV2X6Z5_9NOCA</name>
<gene>
    <name evidence="4" type="ORF">ABZ507_07330</name>
</gene>
<evidence type="ECO:0000256" key="2">
    <source>
        <dbReference type="SAM" id="SignalP"/>
    </source>
</evidence>
<keyword evidence="5" id="KW-1185">Reference proteome</keyword>
<dbReference type="EMBL" id="JBEYBR010000013">
    <property type="protein sequence ID" value="MEU2121636.1"/>
    <property type="molecule type" value="Genomic_DNA"/>
</dbReference>
<evidence type="ECO:0000313" key="4">
    <source>
        <dbReference type="EMBL" id="MEU2121636.1"/>
    </source>
</evidence>
<evidence type="ECO:0000259" key="3">
    <source>
        <dbReference type="Pfam" id="PF26059"/>
    </source>
</evidence>
<dbReference type="Proteomes" id="UP001550535">
    <property type="component" value="Unassembled WGS sequence"/>
</dbReference>
<feature type="transmembrane region" description="Helical" evidence="1">
    <location>
        <begin position="161"/>
        <end position="188"/>
    </location>
</feature>
<keyword evidence="1" id="KW-0812">Transmembrane</keyword>
<proteinExistence type="predicted"/>
<comment type="caution">
    <text evidence="4">The sequence shown here is derived from an EMBL/GenBank/DDBJ whole genome shotgun (WGS) entry which is preliminary data.</text>
</comment>
<dbReference type="InterPro" id="IPR058333">
    <property type="entry name" value="DUF8020"/>
</dbReference>
<evidence type="ECO:0000313" key="5">
    <source>
        <dbReference type="Proteomes" id="UP001550535"/>
    </source>
</evidence>
<feature type="chain" id="PRO_5046396716" description="DUF8020 domain-containing protein" evidence="2">
    <location>
        <begin position="25"/>
        <end position="219"/>
    </location>
</feature>
<keyword evidence="1" id="KW-1133">Transmembrane helix</keyword>
<keyword evidence="1" id="KW-0472">Membrane</keyword>
<feature type="domain" description="DUF8020" evidence="3">
    <location>
        <begin position="29"/>
        <end position="99"/>
    </location>
</feature>
<feature type="transmembrane region" description="Helical" evidence="1">
    <location>
        <begin position="134"/>
        <end position="154"/>
    </location>
</feature>
<organism evidence="4 5">
    <name type="scientific">Nocardia niwae</name>
    <dbReference type="NCBI Taxonomy" id="626084"/>
    <lineage>
        <taxon>Bacteria</taxon>
        <taxon>Bacillati</taxon>
        <taxon>Actinomycetota</taxon>
        <taxon>Actinomycetes</taxon>
        <taxon>Mycobacteriales</taxon>
        <taxon>Nocardiaceae</taxon>
        <taxon>Nocardia</taxon>
    </lineage>
</organism>
<feature type="signal peptide" evidence="2">
    <location>
        <begin position="1"/>
        <end position="24"/>
    </location>
</feature>
<evidence type="ECO:0000256" key="1">
    <source>
        <dbReference type="SAM" id="Phobius"/>
    </source>
</evidence>
<keyword evidence="2" id="KW-0732">Signal</keyword>